<reference evidence="16 17" key="1">
    <citation type="submission" date="2016-10" db="EMBL/GenBank/DDBJ databases">
        <authorList>
            <person name="de Groot N.N."/>
        </authorList>
    </citation>
    <scope>NUCLEOTIDE SEQUENCE [LARGE SCALE GENOMIC DNA]</scope>
    <source>
        <strain evidence="16 17">DSM 18438</strain>
    </source>
</reference>
<dbReference type="InterPro" id="IPR005467">
    <property type="entry name" value="His_kinase_dom"/>
</dbReference>
<keyword evidence="17" id="KW-1185">Reference proteome</keyword>
<sequence>MNLSLSLRIMLLVLVTSCTLVAGMLLTVYQLEVANYELVVTERNLAEINRLSTELELTQQHRVLGLEAFAARLLNANGELLSKEAMQHLLRQPSVAKDLFPDGLIVFDSKATAIAESQFAEGRLGTNYADRPHFRRAKETKESVISEPILGRVTGLPLLSYLHPVLSVDGDILAYAGGILDLANTPLLEEAKGVETKTSATTLIIDPEHRLFVSMRERFNKPQPLPEEGKDPLVDAALSLTPPGSLVNYQEQQYLVASMQLASPKWIVLRALPYSEVVAPARKAFLQFLSIALTLTLLIATLGIWVARSLTQPLVEMTKRIDEMADAGRIENDFKEVGNTEVFALARAMNRLASEQKAANLAVRQAERFLANVLDSASEISIIATDTEGLITAFNRGAERMLGYKESEMVGKQTPAVMHLDAEIEERAERLSQELGRPIEGFRVFVEKADQFGSEKSEWTYLHKSGYPISVSLVVTTLRNDADEVTGYLSIAEDITEQKQIDKLKSEFISTVSHELRTPLTSISGALGLIVGGTFGDLPEKAKNLITTAYRNSQRLSYLINDLLDIEKIAAGKLHFDMKVQFLMPLIEQALESHRNYGSDRGITLRVAGNTPETLVRVDSQRLMQVLANLISNAIKFSPDFEEVTLDIESDSDKVTVSVIDKGPGIADSFRDKIFQRFAQADASDTRAKEGTGLGLSISRELIEKMGGRIDFESTEGKGSRFFFELPLHQSTTNRSLVTTQATENKKPRLLIVEDDPDVANLLSIMLNEAGYEVETAYTGKDALNSIKTVSYDLVTLDIALPDICGLDIIQQLRGEPKTAHLPIIVISAKIEEGRLAINGDLLNIDWLTKPIDQGRLTNLVQKNLSEHQHQNLRILHVEDDIDLHNVICSMVGEHVNFKMAASLKDARRALATEDFDFILLDLGMPDGSGWDLLPEIRHSHPNAKVVILSASDLTQEEYNTVEAALLKSRLSPKQLIDEISTRTVKPQSKAED</sequence>
<dbReference type="InterPro" id="IPR036890">
    <property type="entry name" value="HATPase_C_sf"/>
</dbReference>
<dbReference type="PROSITE" id="PS50885">
    <property type="entry name" value="HAMP"/>
    <property type="match status" value="1"/>
</dbReference>
<evidence type="ECO:0000259" key="14">
    <source>
        <dbReference type="PROSITE" id="PS50113"/>
    </source>
</evidence>
<dbReference type="Proteomes" id="UP000199058">
    <property type="component" value="Unassembled WGS sequence"/>
</dbReference>
<dbReference type="InterPro" id="IPR003661">
    <property type="entry name" value="HisK_dim/P_dom"/>
</dbReference>
<comment type="subcellular location">
    <subcellularLocation>
        <location evidence="2">Membrane</location>
    </subcellularLocation>
</comment>
<dbReference type="CDD" id="cd17574">
    <property type="entry name" value="REC_OmpR"/>
    <property type="match status" value="1"/>
</dbReference>
<dbReference type="Pfam" id="PF13426">
    <property type="entry name" value="PAS_9"/>
    <property type="match status" value="1"/>
</dbReference>
<protein>
    <recommendedName>
        <fullName evidence="3">histidine kinase</fullName>
        <ecNumber evidence="3">2.7.13.3</ecNumber>
    </recommendedName>
</protein>
<dbReference type="GO" id="GO:0005886">
    <property type="term" value="C:plasma membrane"/>
    <property type="evidence" value="ECO:0007669"/>
    <property type="project" value="UniProtKB-ARBA"/>
</dbReference>
<proteinExistence type="predicted"/>
<evidence type="ECO:0000256" key="3">
    <source>
        <dbReference type="ARBA" id="ARBA00012438"/>
    </source>
</evidence>
<dbReference type="EMBL" id="FOLH01000001">
    <property type="protein sequence ID" value="SFB79485.1"/>
    <property type="molecule type" value="Genomic_DNA"/>
</dbReference>
<evidence type="ECO:0000256" key="7">
    <source>
        <dbReference type="ARBA" id="ARBA00023012"/>
    </source>
</evidence>
<evidence type="ECO:0000259" key="15">
    <source>
        <dbReference type="PROSITE" id="PS50885"/>
    </source>
</evidence>
<keyword evidence="4 9" id="KW-0597">Phosphoprotein</keyword>
<dbReference type="SMART" id="SM00086">
    <property type="entry name" value="PAC"/>
    <property type="match status" value="1"/>
</dbReference>
<dbReference type="CDD" id="cd12914">
    <property type="entry name" value="PDC1_DGC_like"/>
    <property type="match status" value="1"/>
</dbReference>
<evidence type="ECO:0000313" key="16">
    <source>
        <dbReference type="EMBL" id="SFB79485.1"/>
    </source>
</evidence>
<dbReference type="FunFam" id="3.30.565.10:FF:000006">
    <property type="entry name" value="Sensor histidine kinase WalK"/>
    <property type="match status" value="1"/>
</dbReference>
<feature type="domain" description="PAS" evidence="13">
    <location>
        <begin position="366"/>
        <end position="413"/>
    </location>
</feature>
<dbReference type="SUPFAM" id="SSF55874">
    <property type="entry name" value="ATPase domain of HSP90 chaperone/DNA topoisomerase II/histidine kinase"/>
    <property type="match status" value="1"/>
</dbReference>
<dbReference type="FunFam" id="1.10.287.130:FF:000001">
    <property type="entry name" value="Two-component sensor histidine kinase"/>
    <property type="match status" value="1"/>
</dbReference>
<feature type="modified residue" description="4-aspartylphosphate" evidence="9">
    <location>
        <position position="798"/>
    </location>
</feature>
<evidence type="ECO:0000259" key="13">
    <source>
        <dbReference type="PROSITE" id="PS50112"/>
    </source>
</evidence>
<dbReference type="GO" id="GO:0000155">
    <property type="term" value="F:phosphorelay sensor kinase activity"/>
    <property type="evidence" value="ECO:0007669"/>
    <property type="project" value="InterPro"/>
</dbReference>
<dbReference type="PANTHER" id="PTHR43047">
    <property type="entry name" value="TWO-COMPONENT HISTIDINE PROTEIN KINASE"/>
    <property type="match status" value="1"/>
</dbReference>
<dbReference type="InterPro" id="IPR003594">
    <property type="entry name" value="HATPase_dom"/>
</dbReference>
<comment type="catalytic activity">
    <reaction evidence="1">
        <text>ATP + protein L-histidine = ADP + protein N-phospho-L-histidine.</text>
        <dbReference type="EC" id="2.7.13.3"/>
    </reaction>
</comment>
<keyword evidence="10" id="KW-0812">Transmembrane</keyword>
<dbReference type="NCBIfam" id="TIGR00229">
    <property type="entry name" value="sensory_box"/>
    <property type="match status" value="1"/>
</dbReference>
<feature type="domain" description="Response regulatory" evidence="12">
    <location>
        <begin position="874"/>
        <end position="984"/>
    </location>
</feature>
<dbReference type="Gene3D" id="6.10.340.10">
    <property type="match status" value="1"/>
</dbReference>
<dbReference type="EC" id="2.7.13.3" evidence="3"/>
<dbReference type="InterPro" id="IPR036097">
    <property type="entry name" value="HisK_dim/P_sf"/>
</dbReference>
<dbReference type="SMART" id="SM00091">
    <property type="entry name" value="PAS"/>
    <property type="match status" value="1"/>
</dbReference>
<dbReference type="InterPro" id="IPR011006">
    <property type="entry name" value="CheY-like_superfamily"/>
</dbReference>
<keyword evidence="5" id="KW-0808">Transferase</keyword>
<organism evidence="16 17">
    <name type="scientific">Marinospirillum celere</name>
    <dbReference type="NCBI Taxonomy" id="1122252"/>
    <lineage>
        <taxon>Bacteria</taxon>
        <taxon>Pseudomonadati</taxon>
        <taxon>Pseudomonadota</taxon>
        <taxon>Gammaproteobacteria</taxon>
        <taxon>Oceanospirillales</taxon>
        <taxon>Oceanospirillaceae</taxon>
        <taxon>Marinospirillum</taxon>
    </lineage>
</organism>
<evidence type="ECO:0000259" key="11">
    <source>
        <dbReference type="PROSITE" id="PS50109"/>
    </source>
</evidence>
<dbReference type="PANTHER" id="PTHR43047:SF72">
    <property type="entry name" value="OSMOSENSING HISTIDINE PROTEIN KINASE SLN1"/>
    <property type="match status" value="1"/>
</dbReference>
<evidence type="ECO:0000256" key="8">
    <source>
        <dbReference type="ARBA" id="ARBA00023136"/>
    </source>
</evidence>
<dbReference type="PROSITE" id="PS50113">
    <property type="entry name" value="PAC"/>
    <property type="match status" value="1"/>
</dbReference>
<feature type="domain" description="Histidine kinase" evidence="11">
    <location>
        <begin position="511"/>
        <end position="730"/>
    </location>
</feature>
<dbReference type="RefSeq" id="WP_245751642.1">
    <property type="nucleotide sequence ID" value="NZ_FOLH01000001.1"/>
</dbReference>
<dbReference type="SMART" id="SM00387">
    <property type="entry name" value="HATPase_c"/>
    <property type="match status" value="1"/>
</dbReference>
<dbReference type="SMART" id="SM00448">
    <property type="entry name" value="REC"/>
    <property type="match status" value="2"/>
</dbReference>
<evidence type="ECO:0000256" key="1">
    <source>
        <dbReference type="ARBA" id="ARBA00000085"/>
    </source>
</evidence>
<dbReference type="Pfam" id="PF02518">
    <property type="entry name" value="HATPase_c"/>
    <property type="match status" value="1"/>
</dbReference>
<dbReference type="InterPro" id="IPR001789">
    <property type="entry name" value="Sig_transdc_resp-reg_receiver"/>
</dbReference>
<keyword evidence="7" id="KW-0902">Two-component regulatory system</keyword>
<dbReference type="PRINTS" id="PR00344">
    <property type="entry name" value="BCTRLSENSOR"/>
</dbReference>
<keyword evidence="8 10" id="KW-0472">Membrane</keyword>
<dbReference type="SMART" id="SM00388">
    <property type="entry name" value="HisKA"/>
    <property type="match status" value="1"/>
</dbReference>
<dbReference type="PROSITE" id="PS50109">
    <property type="entry name" value="HIS_KIN"/>
    <property type="match status" value="1"/>
</dbReference>
<evidence type="ECO:0000256" key="9">
    <source>
        <dbReference type="PROSITE-ProRule" id="PRU00169"/>
    </source>
</evidence>
<dbReference type="SUPFAM" id="SSF47384">
    <property type="entry name" value="Homodimeric domain of signal transducing histidine kinase"/>
    <property type="match status" value="1"/>
</dbReference>
<dbReference type="CDD" id="cd16922">
    <property type="entry name" value="HATPase_EvgS-ArcB-TorS-like"/>
    <property type="match status" value="1"/>
</dbReference>
<dbReference type="SUPFAM" id="SSF52172">
    <property type="entry name" value="CheY-like"/>
    <property type="match status" value="2"/>
</dbReference>
<evidence type="ECO:0000256" key="4">
    <source>
        <dbReference type="ARBA" id="ARBA00022553"/>
    </source>
</evidence>
<evidence type="ECO:0000256" key="10">
    <source>
        <dbReference type="SAM" id="Phobius"/>
    </source>
</evidence>
<dbReference type="CDD" id="cd00130">
    <property type="entry name" value="PAS"/>
    <property type="match status" value="1"/>
</dbReference>
<feature type="domain" description="Response regulatory" evidence="12">
    <location>
        <begin position="749"/>
        <end position="865"/>
    </location>
</feature>
<dbReference type="Gene3D" id="3.30.565.10">
    <property type="entry name" value="Histidine kinase-like ATPase, C-terminal domain"/>
    <property type="match status" value="1"/>
</dbReference>
<keyword evidence="6" id="KW-0418">Kinase</keyword>
<dbReference type="CDD" id="cd00156">
    <property type="entry name" value="REC"/>
    <property type="match status" value="1"/>
</dbReference>
<evidence type="ECO:0000313" key="17">
    <source>
        <dbReference type="Proteomes" id="UP000199058"/>
    </source>
</evidence>
<feature type="transmembrane region" description="Helical" evidence="10">
    <location>
        <begin position="284"/>
        <end position="307"/>
    </location>
</feature>
<dbReference type="Gene3D" id="3.40.50.2300">
    <property type="match status" value="2"/>
</dbReference>
<dbReference type="InterPro" id="IPR003660">
    <property type="entry name" value="HAMP_dom"/>
</dbReference>
<keyword evidence="10" id="KW-1133">Transmembrane helix</keyword>
<dbReference type="Pfam" id="PF00672">
    <property type="entry name" value="HAMP"/>
    <property type="match status" value="1"/>
</dbReference>
<dbReference type="InterPro" id="IPR000700">
    <property type="entry name" value="PAS-assoc_C"/>
</dbReference>
<accession>A0A1I1DX18</accession>
<dbReference type="PROSITE" id="PS50112">
    <property type="entry name" value="PAS"/>
    <property type="match status" value="1"/>
</dbReference>
<feature type="domain" description="PAC" evidence="14">
    <location>
        <begin position="455"/>
        <end position="507"/>
    </location>
</feature>
<feature type="modified residue" description="4-aspartylphosphate" evidence="9">
    <location>
        <position position="922"/>
    </location>
</feature>
<dbReference type="InterPro" id="IPR035965">
    <property type="entry name" value="PAS-like_dom_sf"/>
</dbReference>
<dbReference type="Pfam" id="PF00512">
    <property type="entry name" value="HisKA"/>
    <property type="match status" value="1"/>
</dbReference>
<dbReference type="Gene3D" id="1.10.287.130">
    <property type="match status" value="1"/>
</dbReference>
<dbReference type="Gene3D" id="3.30.450.20">
    <property type="entry name" value="PAS domain"/>
    <property type="match status" value="2"/>
</dbReference>
<dbReference type="AlphaFoldDB" id="A0A1I1DX18"/>
<feature type="domain" description="HAMP" evidence="15">
    <location>
        <begin position="308"/>
        <end position="361"/>
    </location>
</feature>
<evidence type="ECO:0000256" key="2">
    <source>
        <dbReference type="ARBA" id="ARBA00004370"/>
    </source>
</evidence>
<dbReference type="GO" id="GO:0009927">
    <property type="term" value="F:histidine phosphotransfer kinase activity"/>
    <property type="evidence" value="ECO:0007669"/>
    <property type="project" value="TreeGrafter"/>
</dbReference>
<dbReference type="STRING" id="1122252.SAMN05660443_0174"/>
<gene>
    <name evidence="16" type="ORF">SAMN05660443_0174</name>
</gene>
<name>A0A1I1DX18_9GAMM</name>
<dbReference type="CDD" id="cd00082">
    <property type="entry name" value="HisKA"/>
    <property type="match status" value="1"/>
</dbReference>
<dbReference type="InterPro" id="IPR004358">
    <property type="entry name" value="Sig_transdc_His_kin-like_C"/>
</dbReference>
<dbReference type="PROSITE" id="PS50110">
    <property type="entry name" value="RESPONSE_REGULATORY"/>
    <property type="match status" value="2"/>
</dbReference>
<dbReference type="Pfam" id="PF00072">
    <property type="entry name" value="Response_reg"/>
    <property type="match status" value="2"/>
</dbReference>
<evidence type="ECO:0000259" key="12">
    <source>
        <dbReference type="PROSITE" id="PS50110"/>
    </source>
</evidence>
<dbReference type="InterPro" id="IPR001610">
    <property type="entry name" value="PAC"/>
</dbReference>
<evidence type="ECO:0000256" key="5">
    <source>
        <dbReference type="ARBA" id="ARBA00022679"/>
    </source>
</evidence>
<evidence type="ECO:0000256" key="6">
    <source>
        <dbReference type="ARBA" id="ARBA00022777"/>
    </source>
</evidence>
<dbReference type="InterPro" id="IPR000014">
    <property type="entry name" value="PAS"/>
</dbReference>
<dbReference type="SUPFAM" id="SSF55785">
    <property type="entry name" value="PYP-like sensor domain (PAS domain)"/>
    <property type="match status" value="1"/>
</dbReference>